<evidence type="ECO:0000259" key="1">
    <source>
        <dbReference type="Pfam" id="PF17906"/>
    </source>
</evidence>
<dbReference type="AlphaFoldDB" id="A0A1I7WVM3"/>
<feature type="domain" description="Mos1 transposase HTH" evidence="1">
    <location>
        <begin position="6"/>
        <end position="52"/>
    </location>
</feature>
<dbReference type="Gene3D" id="1.10.10.1450">
    <property type="match status" value="1"/>
</dbReference>
<accession>A0A1I7WVM3</accession>
<proteinExistence type="predicted"/>
<reference evidence="3" key="1">
    <citation type="submission" date="2016-11" db="UniProtKB">
        <authorList>
            <consortium name="WormBaseParasite"/>
        </authorList>
    </citation>
    <scope>IDENTIFICATION</scope>
</reference>
<dbReference type="InterPro" id="IPR041426">
    <property type="entry name" value="Mos1_HTH"/>
</dbReference>
<dbReference type="Pfam" id="PF17906">
    <property type="entry name" value="HTH_48"/>
    <property type="match status" value="1"/>
</dbReference>
<sequence>MSHQNKHIRHCILCEFQQGKNAAEAFKSTCSVRGEAVLSHGTCKYWFRRFRAADFDV</sequence>
<protein>
    <submittedName>
        <fullName evidence="3">HTH_48 domain-containing protein</fullName>
    </submittedName>
</protein>
<dbReference type="WBParaSite" id="Hba_09183">
    <property type="protein sequence ID" value="Hba_09183"/>
    <property type="gene ID" value="Hba_09183"/>
</dbReference>
<keyword evidence="2" id="KW-1185">Reference proteome</keyword>
<evidence type="ECO:0000313" key="2">
    <source>
        <dbReference type="Proteomes" id="UP000095283"/>
    </source>
</evidence>
<evidence type="ECO:0000313" key="3">
    <source>
        <dbReference type="WBParaSite" id="Hba_09183"/>
    </source>
</evidence>
<dbReference type="Proteomes" id="UP000095283">
    <property type="component" value="Unplaced"/>
</dbReference>
<organism evidence="2 3">
    <name type="scientific">Heterorhabditis bacteriophora</name>
    <name type="common">Entomopathogenic nematode worm</name>
    <dbReference type="NCBI Taxonomy" id="37862"/>
    <lineage>
        <taxon>Eukaryota</taxon>
        <taxon>Metazoa</taxon>
        <taxon>Ecdysozoa</taxon>
        <taxon>Nematoda</taxon>
        <taxon>Chromadorea</taxon>
        <taxon>Rhabditida</taxon>
        <taxon>Rhabditina</taxon>
        <taxon>Rhabditomorpha</taxon>
        <taxon>Strongyloidea</taxon>
        <taxon>Heterorhabditidae</taxon>
        <taxon>Heterorhabditis</taxon>
    </lineage>
</organism>
<name>A0A1I7WVM3_HETBA</name>